<sequence>MERHHSRRRTEVENNPRETDEERINSVSVPQDLLVEILLRLPLKSLVRFVRVSKSFATAIRSRDFFRLYSLPSPEHKQRVLLAFSELDKEKGCENWLFFYSSPSSSSSPVFLFRKSFSAPDLRYNRPDYVQGLISFVYGEEQIIVNPSIGKSITLPLVKSRENVLRRFLGYDPVDAQYKVVCMIEPMFGTGTRVSPNHCQVMTLGLGSHDENSWRDIECSISHHPRSNGLCINGVLYYFAYVGTSVTRPSC</sequence>
<dbReference type="InterPro" id="IPR001810">
    <property type="entry name" value="F-box_dom"/>
</dbReference>
<dbReference type="InterPro" id="IPR017451">
    <property type="entry name" value="F-box-assoc_interact_dom"/>
</dbReference>
<evidence type="ECO:0000256" key="1">
    <source>
        <dbReference type="SAM" id="MobiDB-lite"/>
    </source>
</evidence>
<dbReference type="InterPro" id="IPR036047">
    <property type="entry name" value="F-box-like_dom_sf"/>
</dbReference>
<feature type="domain" description="F-box" evidence="2">
    <location>
        <begin position="23"/>
        <end position="69"/>
    </location>
</feature>
<dbReference type="EMBL" id="CACVBM020001107">
    <property type="protein sequence ID" value="CAA7031360.1"/>
    <property type="molecule type" value="Genomic_DNA"/>
</dbReference>
<dbReference type="Pfam" id="PF00646">
    <property type="entry name" value="F-box"/>
    <property type="match status" value="1"/>
</dbReference>
<dbReference type="SUPFAM" id="SSF81383">
    <property type="entry name" value="F-box domain"/>
    <property type="match status" value="1"/>
</dbReference>
<accession>A0A6D2IM03</accession>
<dbReference type="Pfam" id="PF08268">
    <property type="entry name" value="FBA_3"/>
    <property type="match status" value="1"/>
</dbReference>
<dbReference type="Proteomes" id="UP000467841">
    <property type="component" value="Unassembled WGS sequence"/>
</dbReference>
<dbReference type="PROSITE" id="PS50181">
    <property type="entry name" value="FBOX"/>
    <property type="match status" value="1"/>
</dbReference>
<protein>
    <recommendedName>
        <fullName evidence="2">F-box domain-containing protein</fullName>
    </recommendedName>
</protein>
<dbReference type="NCBIfam" id="TIGR01640">
    <property type="entry name" value="F_box_assoc_1"/>
    <property type="match status" value="1"/>
</dbReference>
<dbReference type="AlphaFoldDB" id="A0A6D2IM03"/>
<evidence type="ECO:0000313" key="3">
    <source>
        <dbReference type="EMBL" id="CAA7031360.1"/>
    </source>
</evidence>
<dbReference type="PANTHER" id="PTHR31111">
    <property type="entry name" value="BNAA05G37150D PROTEIN-RELATED"/>
    <property type="match status" value="1"/>
</dbReference>
<evidence type="ECO:0000259" key="2">
    <source>
        <dbReference type="PROSITE" id="PS50181"/>
    </source>
</evidence>
<organism evidence="3 4">
    <name type="scientific">Microthlaspi erraticum</name>
    <dbReference type="NCBI Taxonomy" id="1685480"/>
    <lineage>
        <taxon>Eukaryota</taxon>
        <taxon>Viridiplantae</taxon>
        <taxon>Streptophyta</taxon>
        <taxon>Embryophyta</taxon>
        <taxon>Tracheophyta</taxon>
        <taxon>Spermatophyta</taxon>
        <taxon>Magnoliopsida</taxon>
        <taxon>eudicotyledons</taxon>
        <taxon>Gunneridae</taxon>
        <taxon>Pentapetalae</taxon>
        <taxon>rosids</taxon>
        <taxon>malvids</taxon>
        <taxon>Brassicales</taxon>
        <taxon>Brassicaceae</taxon>
        <taxon>Coluteocarpeae</taxon>
        <taxon>Microthlaspi</taxon>
    </lineage>
</organism>
<reference evidence="3" key="1">
    <citation type="submission" date="2020-01" db="EMBL/GenBank/DDBJ databases">
        <authorList>
            <person name="Mishra B."/>
        </authorList>
    </citation>
    <scope>NUCLEOTIDE SEQUENCE [LARGE SCALE GENOMIC DNA]</scope>
</reference>
<dbReference type="Gene3D" id="1.20.1280.50">
    <property type="match status" value="1"/>
</dbReference>
<dbReference type="SMART" id="SM00256">
    <property type="entry name" value="FBOX"/>
    <property type="match status" value="1"/>
</dbReference>
<dbReference type="InterPro" id="IPR013187">
    <property type="entry name" value="F-box-assoc_dom_typ3"/>
</dbReference>
<gene>
    <name evidence="3" type="ORF">MERR_LOCUS18595</name>
</gene>
<comment type="caution">
    <text evidence="3">The sequence shown here is derived from an EMBL/GenBank/DDBJ whole genome shotgun (WGS) entry which is preliminary data.</text>
</comment>
<keyword evidence="4" id="KW-1185">Reference proteome</keyword>
<feature type="region of interest" description="Disordered" evidence="1">
    <location>
        <begin position="1"/>
        <end position="24"/>
    </location>
</feature>
<proteinExistence type="predicted"/>
<dbReference type="PANTHER" id="PTHR31111:SF138">
    <property type="entry name" value="F-BOX ASSOCIATED DOMAIN-CONTAINING PROTEIN"/>
    <property type="match status" value="1"/>
</dbReference>
<evidence type="ECO:0000313" key="4">
    <source>
        <dbReference type="Proteomes" id="UP000467841"/>
    </source>
</evidence>
<dbReference type="OrthoDB" id="1109807at2759"/>
<name>A0A6D2IM03_9BRAS</name>